<feature type="transmembrane region" description="Helical" evidence="1">
    <location>
        <begin position="376"/>
        <end position="400"/>
    </location>
</feature>
<comment type="caution">
    <text evidence="2">The sequence shown here is derived from an EMBL/GenBank/DDBJ whole genome shotgun (WGS) entry which is preliminary data.</text>
</comment>
<gene>
    <name evidence="2" type="ORF">EPD60_16395</name>
</gene>
<feature type="transmembrane region" description="Helical" evidence="1">
    <location>
        <begin position="105"/>
        <end position="126"/>
    </location>
</feature>
<feature type="transmembrane region" description="Helical" evidence="1">
    <location>
        <begin position="138"/>
        <end position="161"/>
    </location>
</feature>
<name>A0A4R1B2R9_9BACT</name>
<feature type="transmembrane region" description="Helical" evidence="1">
    <location>
        <begin position="181"/>
        <end position="201"/>
    </location>
</feature>
<evidence type="ECO:0000256" key="1">
    <source>
        <dbReference type="SAM" id="Phobius"/>
    </source>
</evidence>
<feature type="transmembrane region" description="Helical" evidence="1">
    <location>
        <begin position="79"/>
        <end position="99"/>
    </location>
</feature>
<keyword evidence="1" id="KW-0472">Membrane</keyword>
<feature type="transmembrane region" description="Helical" evidence="1">
    <location>
        <begin position="281"/>
        <end position="303"/>
    </location>
</feature>
<dbReference type="OrthoDB" id="2827525at2"/>
<sequence>METMHNKHFYFRLALLNLAIVALLGLSLRLKILFELPFIDYHNLLTGHSHFAFTGWVSFTLLVLLVYGLLPGAELQRRFSWMLIAVNVCAYGMLASFPFQGYGPVALLFSTLFIIVTFVFAARFLPLLRNNVDKSIHLFSLCAILALLFSAAGPMMLGYIAAGKSKDANLYRTAIYWFLHFQYNGFFTLGIFAHLFRVLYFNAGTPPLAARRFAFCLCASVLPTLFLSLLWHNKTLFYVIGAIGVLLLFAALFYFIRLWLPGGPAQRFRTKLGRRLLRLSLLSFALKLLLQAGTLIPALGNAVYGDRPVIIGFLHLVFLGFVSFYLLATLVEEGYFTRARRMRALPVYVFGGGVFANEILLMCQGLGVLLQTNSYLFNWGLLGAALLLFSGAVLMAVSAWRRRIQ</sequence>
<evidence type="ECO:0000313" key="3">
    <source>
        <dbReference type="Proteomes" id="UP000295334"/>
    </source>
</evidence>
<keyword evidence="1" id="KW-1133">Transmembrane helix</keyword>
<dbReference type="Proteomes" id="UP000295334">
    <property type="component" value="Unassembled WGS sequence"/>
</dbReference>
<evidence type="ECO:0000313" key="2">
    <source>
        <dbReference type="EMBL" id="TCJ12131.1"/>
    </source>
</evidence>
<feature type="transmembrane region" description="Helical" evidence="1">
    <location>
        <begin position="347"/>
        <end position="370"/>
    </location>
</feature>
<organism evidence="2 3">
    <name type="scientific">Flaviaesturariibacter flavus</name>
    <dbReference type="NCBI Taxonomy" id="2502780"/>
    <lineage>
        <taxon>Bacteria</taxon>
        <taxon>Pseudomonadati</taxon>
        <taxon>Bacteroidota</taxon>
        <taxon>Chitinophagia</taxon>
        <taxon>Chitinophagales</taxon>
        <taxon>Chitinophagaceae</taxon>
        <taxon>Flaviaestuariibacter</taxon>
    </lineage>
</organism>
<reference evidence="2 3" key="1">
    <citation type="submission" date="2019-03" db="EMBL/GenBank/DDBJ databases">
        <authorList>
            <person name="Kim M.K.M."/>
        </authorList>
    </citation>
    <scope>NUCLEOTIDE SEQUENCE [LARGE SCALE GENOMIC DNA]</scope>
    <source>
        <strain evidence="2 3">17J68-12</strain>
    </source>
</reference>
<feature type="transmembrane region" description="Helical" evidence="1">
    <location>
        <begin position="237"/>
        <end position="260"/>
    </location>
</feature>
<evidence type="ECO:0008006" key="4">
    <source>
        <dbReference type="Google" id="ProtNLM"/>
    </source>
</evidence>
<protein>
    <recommendedName>
        <fullName evidence="4">NnrS family protein</fullName>
    </recommendedName>
</protein>
<proteinExistence type="predicted"/>
<dbReference type="EMBL" id="SJZI01000052">
    <property type="protein sequence ID" value="TCJ12131.1"/>
    <property type="molecule type" value="Genomic_DNA"/>
</dbReference>
<feature type="transmembrane region" description="Helical" evidence="1">
    <location>
        <begin position="213"/>
        <end position="231"/>
    </location>
</feature>
<dbReference type="AlphaFoldDB" id="A0A4R1B2R9"/>
<dbReference type="RefSeq" id="WP_131450607.1">
    <property type="nucleotide sequence ID" value="NZ_SJZI01000052.1"/>
</dbReference>
<feature type="transmembrane region" description="Helical" evidence="1">
    <location>
        <begin position="309"/>
        <end position="327"/>
    </location>
</feature>
<keyword evidence="1" id="KW-0812">Transmembrane</keyword>
<accession>A0A4R1B2R9</accession>
<feature type="transmembrane region" description="Helical" evidence="1">
    <location>
        <begin position="53"/>
        <end position="70"/>
    </location>
</feature>
<keyword evidence="3" id="KW-1185">Reference proteome</keyword>